<feature type="region of interest" description="Disordered" evidence="1">
    <location>
        <begin position="17"/>
        <end position="55"/>
    </location>
</feature>
<evidence type="ECO:0000313" key="3">
    <source>
        <dbReference type="EMBL" id="QHT24366.1"/>
    </source>
</evidence>
<evidence type="ECO:0000256" key="2">
    <source>
        <dbReference type="SAM" id="Phobius"/>
    </source>
</evidence>
<feature type="transmembrane region" description="Helical" evidence="2">
    <location>
        <begin position="142"/>
        <end position="160"/>
    </location>
</feature>
<name>A0A6C0E5D7_9ZZZZ</name>
<protein>
    <submittedName>
        <fullName evidence="3">Uncharacterized protein</fullName>
    </submittedName>
</protein>
<dbReference type="AlphaFoldDB" id="A0A6C0E5D7"/>
<evidence type="ECO:0000256" key="1">
    <source>
        <dbReference type="SAM" id="MobiDB-lite"/>
    </source>
</evidence>
<proteinExistence type="predicted"/>
<organism evidence="3">
    <name type="scientific">viral metagenome</name>
    <dbReference type="NCBI Taxonomy" id="1070528"/>
    <lineage>
        <taxon>unclassified sequences</taxon>
        <taxon>metagenomes</taxon>
        <taxon>organismal metagenomes</taxon>
    </lineage>
</organism>
<keyword evidence="2" id="KW-0472">Membrane</keyword>
<sequence length="192" mass="20612">MSSGYCSLDDAFALPGKKKSKEKKYSVPPALPGTPDPMAGIPEPMTGSDESKMAAAGSDNFFPLPGVTARPEEWQAAFTLEPSNIPRIDGSMPVADKPTLWRQAAVAPATAAGSDIERRLDLLAKQIEALSTTNPMQSTAEIFLFIAIGLLFLLSIDTLLRFSVARAKPLAKQIKPSMSTKQILRLLAKRLG</sequence>
<accession>A0A6C0E5D7</accession>
<reference evidence="3" key="1">
    <citation type="journal article" date="2020" name="Nature">
        <title>Giant virus diversity and host interactions through global metagenomics.</title>
        <authorList>
            <person name="Schulz F."/>
            <person name="Roux S."/>
            <person name="Paez-Espino D."/>
            <person name="Jungbluth S."/>
            <person name="Walsh D.A."/>
            <person name="Denef V.J."/>
            <person name="McMahon K.D."/>
            <person name="Konstantinidis K.T."/>
            <person name="Eloe-Fadrosh E.A."/>
            <person name="Kyrpides N.C."/>
            <person name="Woyke T."/>
        </authorList>
    </citation>
    <scope>NUCLEOTIDE SEQUENCE</scope>
    <source>
        <strain evidence="3">GVMAG-M-3300023179-138</strain>
    </source>
</reference>
<keyword evidence="2" id="KW-1133">Transmembrane helix</keyword>
<keyword evidence="2" id="KW-0812">Transmembrane</keyword>
<dbReference type="EMBL" id="MN739744">
    <property type="protein sequence ID" value="QHT24366.1"/>
    <property type="molecule type" value="Genomic_DNA"/>
</dbReference>